<keyword evidence="3" id="KW-1185">Reference proteome</keyword>
<evidence type="ECO:0000313" key="2">
    <source>
        <dbReference type="EMBL" id="OUZ99419.1"/>
    </source>
</evidence>
<gene>
    <name evidence="2" type="ORF">BVC80_7869g2</name>
</gene>
<evidence type="ECO:0000313" key="3">
    <source>
        <dbReference type="Proteomes" id="UP000195402"/>
    </source>
</evidence>
<accession>A0A200PMI7</accession>
<dbReference type="STRING" id="56857.A0A200PMI7"/>
<reference evidence="2 3" key="1">
    <citation type="journal article" date="2017" name="Mol. Plant">
        <title>The Genome of Medicinal Plant Macleaya cordata Provides New Insights into Benzylisoquinoline Alkaloids Metabolism.</title>
        <authorList>
            <person name="Liu X."/>
            <person name="Liu Y."/>
            <person name="Huang P."/>
            <person name="Ma Y."/>
            <person name="Qing Z."/>
            <person name="Tang Q."/>
            <person name="Cao H."/>
            <person name="Cheng P."/>
            <person name="Zheng Y."/>
            <person name="Yuan Z."/>
            <person name="Zhou Y."/>
            <person name="Liu J."/>
            <person name="Tang Z."/>
            <person name="Zhuo Y."/>
            <person name="Zhang Y."/>
            <person name="Yu L."/>
            <person name="Huang J."/>
            <person name="Yang P."/>
            <person name="Peng Q."/>
            <person name="Zhang J."/>
            <person name="Jiang W."/>
            <person name="Zhang Z."/>
            <person name="Lin K."/>
            <person name="Ro D.K."/>
            <person name="Chen X."/>
            <person name="Xiong X."/>
            <person name="Shang Y."/>
            <person name="Huang S."/>
            <person name="Zeng J."/>
        </authorList>
    </citation>
    <scope>NUCLEOTIDE SEQUENCE [LARGE SCALE GENOMIC DNA]</scope>
    <source>
        <strain evidence="3">cv. BLH2017</strain>
        <tissue evidence="2">Root</tissue>
    </source>
</reference>
<dbReference type="Proteomes" id="UP000195402">
    <property type="component" value="Unassembled WGS sequence"/>
</dbReference>
<dbReference type="AlphaFoldDB" id="A0A200PMI7"/>
<dbReference type="OrthoDB" id="2504561at2759"/>
<sequence length="89" mass="10182">MQYNELAAEAFYLMAIVYDKLGQLEEREEAAASFKKHVIALQNPQDEDDLHVKSGYDRITLCGPNPTEPTRNIDTLKSSDPMDRQLNRI</sequence>
<feature type="compositionally biased region" description="Polar residues" evidence="1">
    <location>
        <begin position="68"/>
        <end position="78"/>
    </location>
</feature>
<proteinExistence type="predicted"/>
<dbReference type="EMBL" id="MVGT01004472">
    <property type="protein sequence ID" value="OUZ99419.1"/>
    <property type="molecule type" value="Genomic_DNA"/>
</dbReference>
<feature type="region of interest" description="Disordered" evidence="1">
    <location>
        <begin position="60"/>
        <end position="89"/>
    </location>
</feature>
<protein>
    <submittedName>
        <fullName evidence="2">Uncharacterized protein</fullName>
    </submittedName>
</protein>
<organism evidence="2 3">
    <name type="scientific">Macleaya cordata</name>
    <name type="common">Five-seeded plume-poppy</name>
    <name type="synonym">Bocconia cordata</name>
    <dbReference type="NCBI Taxonomy" id="56857"/>
    <lineage>
        <taxon>Eukaryota</taxon>
        <taxon>Viridiplantae</taxon>
        <taxon>Streptophyta</taxon>
        <taxon>Embryophyta</taxon>
        <taxon>Tracheophyta</taxon>
        <taxon>Spermatophyta</taxon>
        <taxon>Magnoliopsida</taxon>
        <taxon>Ranunculales</taxon>
        <taxon>Papaveraceae</taxon>
        <taxon>Papaveroideae</taxon>
        <taxon>Macleaya</taxon>
    </lineage>
</organism>
<evidence type="ECO:0000256" key="1">
    <source>
        <dbReference type="SAM" id="MobiDB-lite"/>
    </source>
</evidence>
<dbReference type="InParanoid" id="A0A200PMI7"/>
<comment type="caution">
    <text evidence="2">The sequence shown here is derived from an EMBL/GenBank/DDBJ whole genome shotgun (WGS) entry which is preliminary data.</text>
</comment>
<feature type="compositionally biased region" description="Basic and acidic residues" evidence="1">
    <location>
        <begin position="80"/>
        <end position="89"/>
    </location>
</feature>
<name>A0A200PMI7_MACCD</name>